<name>A0A9W8PS64_9HYPO</name>
<dbReference type="InterPro" id="IPR036837">
    <property type="entry name" value="Cation_efflux_CTD_sf"/>
</dbReference>
<protein>
    <recommendedName>
        <fullName evidence="13">Zinc/cadmium resistance protein</fullName>
    </recommendedName>
</protein>
<evidence type="ECO:0000313" key="11">
    <source>
        <dbReference type="EMBL" id="KAJ4015132.1"/>
    </source>
</evidence>
<dbReference type="PANTHER" id="PTHR45820:SF5">
    <property type="entry name" value="DIFFUSION FACILITATOR FAMILY METAL ION TRANSPORTER, PUTATIVE-RELATED"/>
    <property type="match status" value="1"/>
</dbReference>
<keyword evidence="3" id="KW-0813">Transport</keyword>
<dbReference type="GO" id="GO:0005385">
    <property type="term" value="F:zinc ion transmembrane transporter activity"/>
    <property type="evidence" value="ECO:0007669"/>
    <property type="project" value="TreeGrafter"/>
</dbReference>
<dbReference type="GO" id="GO:0016020">
    <property type="term" value="C:membrane"/>
    <property type="evidence" value="ECO:0007669"/>
    <property type="project" value="UniProtKB-SubCell"/>
</dbReference>
<comment type="similarity">
    <text evidence="2">Belongs to the cation diffusion facilitator (CDF) transporter (TC 2.A.4) family. SLC30A subfamily.</text>
</comment>
<keyword evidence="6 8" id="KW-1133">Transmembrane helix</keyword>
<accession>A0A9W8PS64</accession>
<feature type="domain" description="Cation efflux protein transmembrane" evidence="9">
    <location>
        <begin position="31"/>
        <end position="108"/>
    </location>
</feature>
<dbReference type="InterPro" id="IPR002524">
    <property type="entry name" value="Cation_efflux"/>
</dbReference>
<dbReference type="EMBL" id="JAPDHF010000007">
    <property type="protein sequence ID" value="KAJ4015132.1"/>
    <property type="molecule type" value="Genomic_DNA"/>
</dbReference>
<evidence type="ECO:0000256" key="6">
    <source>
        <dbReference type="ARBA" id="ARBA00022989"/>
    </source>
</evidence>
<dbReference type="InterPro" id="IPR027469">
    <property type="entry name" value="Cation_efflux_TMD_sf"/>
</dbReference>
<evidence type="ECO:0000256" key="3">
    <source>
        <dbReference type="ARBA" id="ARBA00022448"/>
    </source>
</evidence>
<evidence type="ECO:0000256" key="7">
    <source>
        <dbReference type="ARBA" id="ARBA00023136"/>
    </source>
</evidence>
<dbReference type="SUPFAM" id="SSF160240">
    <property type="entry name" value="Cation efflux protein cytoplasmic domain-like"/>
    <property type="match status" value="1"/>
</dbReference>
<keyword evidence="5" id="KW-0862">Zinc</keyword>
<dbReference type="InterPro" id="IPR058533">
    <property type="entry name" value="Cation_efflux_TM"/>
</dbReference>
<evidence type="ECO:0000256" key="4">
    <source>
        <dbReference type="ARBA" id="ARBA00022692"/>
    </source>
</evidence>
<evidence type="ECO:0008006" key="13">
    <source>
        <dbReference type="Google" id="ProtNLM"/>
    </source>
</evidence>
<keyword evidence="7 8" id="KW-0472">Membrane</keyword>
<reference evidence="11" key="1">
    <citation type="submission" date="2022-10" db="EMBL/GenBank/DDBJ databases">
        <title>Fusarium specimens isolated from Avocado Roots.</title>
        <authorList>
            <person name="Stajich J."/>
            <person name="Roper C."/>
            <person name="Heimlech-Rivalta G."/>
        </authorList>
    </citation>
    <scope>NUCLEOTIDE SEQUENCE</scope>
    <source>
        <strain evidence="11">CF00143</strain>
    </source>
</reference>
<gene>
    <name evidence="11" type="ORF">NW766_005463</name>
</gene>
<proteinExistence type="inferred from homology"/>
<dbReference type="Gene3D" id="1.20.1510.10">
    <property type="entry name" value="Cation efflux protein transmembrane domain"/>
    <property type="match status" value="1"/>
</dbReference>
<dbReference type="NCBIfam" id="TIGR01297">
    <property type="entry name" value="CDF"/>
    <property type="match status" value="1"/>
</dbReference>
<keyword evidence="4 8" id="KW-0812">Transmembrane</keyword>
<dbReference type="InterPro" id="IPR027470">
    <property type="entry name" value="Cation_efflux_CTD"/>
</dbReference>
<feature type="domain" description="Cation efflux protein cytoplasmic" evidence="10">
    <location>
        <begin position="112"/>
        <end position="186"/>
    </location>
</feature>
<dbReference type="AlphaFoldDB" id="A0A9W8PS64"/>
<comment type="subcellular location">
    <subcellularLocation>
        <location evidence="1">Membrane</location>
        <topology evidence="1">Multi-pass membrane protein</topology>
    </subcellularLocation>
</comment>
<evidence type="ECO:0000313" key="12">
    <source>
        <dbReference type="Proteomes" id="UP001152130"/>
    </source>
</evidence>
<feature type="transmembrane region" description="Helical" evidence="8">
    <location>
        <begin position="46"/>
        <end position="70"/>
    </location>
</feature>
<dbReference type="PANTHER" id="PTHR45820">
    <property type="entry name" value="FI23527P1"/>
    <property type="match status" value="1"/>
</dbReference>
<evidence type="ECO:0000256" key="2">
    <source>
        <dbReference type="ARBA" id="ARBA00008873"/>
    </source>
</evidence>
<dbReference type="Pfam" id="PF01545">
    <property type="entry name" value="Cation_efflux"/>
    <property type="match status" value="1"/>
</dbReference>
<organism evidence="11 12">
    <name type="scientific">Fusarium irregulare</name>
    <dbReference type="NCBI Taxonomy" id="2494466"/>
    <lineage>
        <taxon>Eukaryota</taxon>
        <taxon>Fungi</taxon>
        <taxon>Dikarya</taxon>
        <taxon>Ascomycota</taxon>
        <taxon>Pezizomycotina</taxon>
        <taxon>Sordariomycetes</taxon>
        <taxon>Hypocreomycetidae</taxon>
        <taxon>Hypocreales</taxon>
        <taxon>Nectriaceae</taxon>
        <taxon>Fusarium</taxon>
        <taxon>Fusarium incarnatum-equiseti species complex</taxon>
    </lineage>
</organism>
<evidence type="ECO:0000259" key="9">
    <source>
        <dbReference type="Pfam" id="PF01545"/>
    </source>
</evidence>
<dbReference type="SUPFAM" id="SSF161111">
    <property type="entry name" value="Cation efflux protein transmembrane domain-like"/>
    <property type="match status" value="1"/>
</dbReference>
<dbReference type="Pfam" id="PF16916">
    <property type="entry name" value="ZT_dimer"/>
    <property type="match status" value="1"/>
</dbReference>
<evidence type="ECO:0000259" key="10">
    <source>
        <dbReference type="Pfam" id="PF16916"/>
    </source>
</evidence>
<dbReference type="Proteomes" id="UP001152130">
    <property type="component" value="Unassembled WGS sequence"/>
</dbReference>
<keyword evidence="12" id="KW-1185">Reference proteome</keyword>
<sequence>MGMDSMDTVTQSNIKMQGQLARRPVHYEHKHTSVVIKSPGRDLGMLGVFIHVLGDAINNIGVIIAAVIIWKVEGEGRYYADPAVGVFISIMILLSAIPLVKNSGAILLQTTPKGINLEDVKHDIEKITGVESVHELHIWRLDQRKSVASAHIVVDDRTLEGFADKAKIIMECLHAYGVHSATLQPEVLASSPVTIISDNVDRRQSQNTQESATTRRRKELPIDLWKLV</sequence>
<dbReference type="GO" id="GO:0006882">
    <property type="term" value="P:intracellular zinc ion homeostasis"/>
    <property type="evidence" value="ECO:0007669"/>
    <property type="project" value="TreeGrafter"/>
</dbReference>
<feature type="transmembrane region" description="Helical" evidence="8">
    <location>
        <begin position="82"/>
        <end position="100"/>
    </location>
</feature>
<evidence type="ECO:0000256" key="8">
    <source>
        <dbReference type="SAM" id="Phobius"/>
    </source>
</evidence>
<evidence type="ECO:0000256" key="1">
    <source>
        <dbReference type="ARBA" id="ARBA00004141"/>
    </source>
</evidence>
<evidence type="ECO:0000256" key="5">
    <source>
        <dbReference type="ARBA" id="ARBA00022833"/>
    </source>
</evidence>
<comment type="caution">
    <text evidence="11">The sequence shown here is derived from an EMBL/GenBank/DDBJ whole genome shotgun (WGS) entry which is preliminary data.</text>
</comment>